<sequence>MMTQRSRKMESDHGACWPMTGRGAEVKKDAERSWRGGHWQRDIKTGLHQTHLQRVQAITSGSHRQTSKHQRKKNLTLERMPGGSCLSPCL</sequence>
<name>A6KKV7_RAT</name>
<feature type="region of interest" description="Disordered" evidence="1">
    <location>
        <begin position="58"/>
        <end position="90"/>
    </location>
</feature>
<organism evidence="2 3">
    <name type="scientific">Rattus norvegicus</name>
    <name type="common">Rat</name>
    <dbReference type="NCBI Taxonomy" id="10116"/>
    <lineage>
        <taxon>Eukaryota</taxon>
        <taxon>Metazoa</taxon>
        <taxon>Chordata</taxon>
        <taxon>Craniata</taxon>
        <taxon>Vertebrata</taxon>
        <taxon>Euteleostomi</taxon>
        <taxon>Mammalia</taxon>
        <taxon>Eutheria</taxon>
        <taxon>Euarchontoglires</taxon>
        <taxon>Glires</taxon>
        <taxon>Rodentia</taxon>
        <taxon>Myomorpha</taxon>
        <taxon>Muroidea</taxon>
        <taxon>Muridae</taxon>
        <taxon>Murinae</taxon>
        <taxon>Rattus</taxon>
    </lineage>
</organism>
<feature type="compositionally biased region" description="Basic residues" evidence="1">
    <location>
        <begin position="65"/>
        <end position="74"/>
    </location>
</feature>
<feature type="region of interest" description="Disordered" evidence="1">
    <location>
        <begin position="1"/>
        <end position="33"/>
    </location>
</feature>
<evidence type="ECO:0000313" key="3">
    <source>
        <dbReference type="Proteomes" id="UP000234681"/>
    </source>
</evidence>
<dbReference type="Proteomes" id="UP000234681">
    <property type="component" value="Chromosome 3"/>
</dbReference>
<feature type="compositionally biased region" description="Basic and acidic residues" evidence="1">
    <location>
        <begin position="24"/>
        <end position="33"/>
    </location>
</feature>
<evidence type="ECO:0000313" key="2">
    <source>
        <dbReference type="EMBL" id="EDL85159.1"/>
    </source>
</evidence>
<reference evidence="2 3" key="1">
    <citation type="submission" date="2005-09" db="EMBL/GenBank/DDBJ databases">
        <authorList>
            <person name="Mural R.J."/>
            <person name="Li P.W."/>
            <person name="Adams M.D."/>
            <person name="Amanatides P.G."/>
            <person name="Baden-Tillson H."/>
            <person name="Barnstead M."/>
            <person name="Chin S.H."/>
            <person name="Dew I."/>
            <person name="Evans C.A."/>
            <person name="Ferriera S."/>
            <person name="Flanigan M."/>
            <person name="Fosler C."/>
            <person name="Glodek A."/>
            <person name="Gu Z."/>
            <person name="Holt R.A."/>
            <person name="Jennings D."/>
            <person name="Kraft C.L."/>
            <person name="Lu F."/>
            <person name="Nguyen T."/>
            <person name="Nusskern D.R."/>
            <person name="Pfannkoch C.M."/>
            <person name="Sitter C."/>
            <person name="Sutton G.G."/>
            <person name="Venter J.C."/>
            <person name="Wang Z."/>
            <person name="Woodage T."/>
            <person name="Zheng X.H."/>
            <person name="Zhong F."/>
        </authorList>
    </citation>
    <scope>NUCLEOTIDE SEQUENCE [LARGE SCALE GENOMIC DNA]</scope>
    <source>
        <strain>BN</strain>
        <strain evidence="3">Sprague-Dawley</strain>
    </source>
</reference>
<evidence type="ECO:0000256" key="1">
    <source>
        <dbReference type="SAM" id="MobiDB-lite"/>
    </source>
</evidence>
<protein>
    <submittedName>
        <fullName evidence="2">RCG40924</fullName>
    </submittedName>
</protein>
<proteinExistence type="predicted"/>
<dbReference type="EMBL" id="CH474062">
    <property type="protein sequence ID" value="EDL85159.1"/>
    <property type="molecule type" value="Genomic_DNA"/>
</dbReference>
<dbReference type="AlphaFoldDB" id="A6KKV7"/>
<gene>
    <name evidence="2" type="ORF">rCG_40924</name>
</gene>
<accession>A6KKV7</accession>